<evidence type="ECO:0000313" key="2">
    <source>
        <dbReference type="EMBL" id="GAA2736993.1"/>
    </source>
</evidence>
<dbReference type="Pfam" id="PF11716">
    <property type="entry name" value="MDMPI_N"/>
    <property type="match status" value="1"/>
</dbReference>
<dbReference type="NCBIfam" id="TIGR03083">
    <property type="entry name" value="maleylpyruvate isomerase family mycothiol-dependent enzyme"/>
    <property type="match status" value="1"/>
</dbReference>
<dbReference type="SUPFAM" id="SSF109854">
    <property type="entry name" value="DinB/YfiT-like putative metalloenzymes"/>
    <property type="match status" value="1"/>
</dbReference>
<comment type="caution">
    <text evidence="2">The sequence shown here is derived from an EMBL/GenBank/DDBJ whole genome shotgun (WGS) entry which is preliminary data.</text>
</comment>
<keyword evidence="2" id="KW-0413">Isomerase</keyword>
<dbReference type="Proteomes" id="UP001501842">
    <property type="component" value="Unassembled WGS sequence"/>
</dbReference>
<feature type="domain" description="Mycothiol-dependent maleylpyruvate isomerase metal-binding" evidence="1">
    <location>
        <begin position="13"/>
        <end position="147"/>
    </location>
</feature>
<reference evidence="2 3" key="1">
    <citation type="journal article" date="2019" name="Int. J. Syst. Evol. Microbiol.">
        <title>The Global Catalogue of Microorganisms (GCM) 10K type strain sequencing project: providing services to taxonomists for standard genome sequencing and annotation.</title>
        <authorList>
            <consortium name="The Broad Institute Genomics Platform"/>
            <consortium name="The Broad Institute Genome Sequencing Center for Infectious Disease"/>
            <person name="Wu L."/>
            <person name="Ma J."/>
        </authorList>
    </citation>
    <scope>NUCLEOTIDE SEQUENCE [LARGE SCALE GENOMIC DNA]</scope>
    <source>
        <strain evidence="2 3">JCM 8201</strain>
    </source>
</reference>
<dbReference type="InterPro" id="IPR034660">
    <property type="entry name" value="DinB/YfiT-like"/>
</dbReference>
<keyword evidence="3" id="KW-1185">Reference proteome</keyword>
<organism evidence="2 3">
    <name type="scientific">Actinocorallia aurantiaca</name>
    <dbReference type="NCBI Taxonomy" id="46204"/>
    <lineage>
        <taxon>Bacteria</taxon>
        <taxon>Bacillati</taxon>
        <taxon>Actinomycetota</taxon>
        <taxon>Actinomycetes</taxon>
        <taxon>Streptosporangiales</taxon>
        <taxon>Thermomonosporaceae</taxon>
        <taxon>Actinocorallia</taxon>
    </lineage>
</organism>
<dbReference type="RefSeq" id="WP_344456566.1">
    <property type="nucleotide sequence ID" value="NZ_BAAATZ010000034.1"/>
</dbReference>
<proteinExistence type="predicted"/>
<accession>A0ABN3UQB3</accession>
<protein>
    <submittedName>
        <fullName evidence="2">Maleylpyruvate isomerase family mycothiol-dependent enzyme</fullName>
    </submittedName>
</protein>
<evidence type="ECO:0000313" key="3">
    <source>
        <dbReference type="Proteomes" id="UP001501842"/>
    </source>
</evidence>
<dbReference type="InterPro" id="IPR024344">
    <property type="entry name" value="MDMPI_metal-binding"/>
</dbReference>
<dbReference type="InterPro" id="IPR017517">
    <property type="entry name" value="Maleyloyr_isom"/>
</dbReference>
<dbReference type="Gene3D" id="1.20.120.450">
    <property type="entry name" value="dinb family like domain"/>
    <property type="match status" value="1"/>
</dbReference>
<name>A0ABN3UQB3_9ACTN</name>
<sequence length="237" mass="26490">MLDGNRILAEVVASQRRLEQTADALDELAARGPSLLEGWTRGHVLQHIARNADSYRRLLEWARTGVENPQYPSAEFRDAEIEAGAGRPVAELAADIRESNARFAELAESLPEEAWDAPVRALAGWSHPAWYTLYRRWREVEVHHVDLDAGRTPADWPLPYVRWELADSLPPLRGRLPISRVTATDLDLTFELDGDGPALEDEGHRLLAWLTGRAATSRIAVPSPEWPSAPAVDWSQV</sequence>
<dbReference type="EMBL" id="BAAATZ010000034">
    <property type="protein sequence ID" value="GAA2736993.1"/>
    <property type="molecule type" value="Genomic_DNA"/>
</dbReference>
<gene>
    <name evidence="2" type="ORF">GCM10010439_65450</name>
</gene>
<evidence type="ECO:0000259" key="1">
    <source>
        <dbReference type="Pfam" id="PF11716"/>
    </source>
</evidence>
<dbReference type="GO" id="GO:0016853">
    <property type="term" value="F:isomerase activity"/>
    <property type="evidence" value="ECO:0007669"/>
    <property type="project" value="UniProtKB-KW"/>
</dbReference>